<dbReference type="OrthoDB" id="3902805at2"/>
<evidence type="ECO:0000259" key="1">
    <source>
        <dbReference type="Pfam" id="PF00723"/>
    </source>
</evidence>
<feature type="domain" description="Trehalase-like N-terminal" evidence="2">
    <location>
        <begin position="17"/>
        <end position="170"/>
    </location>
</feature>
<dbReference type="InterPro" id="IPR011613">
    <property type="entry name" value="GH15-like"/>
</dbReference>
<feature type="domain" description="GH15-like" evidence="1">
    <location>
        <begin position="234"/>
        <end position="600"/>
    </location>
</feature>
<dbReference type="AlphaFoldDB" id="A0A542EHV4"/>
<dbReference type="InterPro" id="IPR008928">
    <property type="entry name" value="6-hairpin_glycosidase_sf"/>
</dbReference>
<reference evidence="3 4" key="1">
    <citation type="submission" date="2019-06" db="EMBL/GenBank/DDBJ databases">
        <title>Sequencing the genomes of 1000 actinobacteria strains.</title>
        <authorList>
            <person name="Klenk H.-P."/>
        </authorList>
    </citation>
    <scope>NUCLEOTIDE SEQUENCE [LARGE SCALE GENOMIC DNA]</scope>
    <source>
        <strain evidence="3 4">DSM 19828</strain>
    </source>
</reference>
<evidence type="ECO:0000313" key="3">
    <source>
        <dbReference type="EMBL" id="TQJ14927.1"/>
    </source>
</evidence>
<dbReference type="PANTHER" id="PTHR31616:SF0">
    <property type="entry name" value="GLUCAN 1,4-ALPHA-GLUCOSIDASE"/>
    <property type="match status" value="1"/>
</dbReference>
<dbReference type="Proteomes" id="UP000320806">
    <property type="component" value="Unassembled WGS sequence"/>
</dbReference>
<keyword evidence="4" id="KW-1185">Reference proteome</keyword>
<dbReference type="InterPro" id="IPR012341">
    <property type="entry name" value="6hp_glycosidase-like_sf"/>
</dbReference>
<dbReference type="PANTHER" id="PTHR31616">
    <property type="entry name" value="TREHALASE"/>
    <property type="match status" value="1"/>
</dbReference>
<dbReference type="Pfam" id="PF00723">
    <property type="entry name" value="Glyco_hydro_15"/>
    <property type="match status" value="1"/>
</dbReference>
<dbReference type="RefSeq" id="WP_141928656.1">
    <property type="nucleotide sequence ID" value="NZ_BAABCI010000006.1"/>
</dbReference>
<sequence length="620" mass="69375">MLEDLPVGVERAREPAHTPIEDYAIIGDTETAALVSRFGSIDWLCLPRFDSGSCFTNLLGTPEHGRWLLRPFGPSEATRRYVGNTSILETTHRTATGIVKITDLMPLGMERADLVRIVDCIEGEVEMQHEWIVRFNYGRTRPWVSHHPNLEPDQDALIAIAGPDMLVLRSSRGPQAEDGTHRDRWTMRAGDREEFVMNWHASWKPIPPPTDVEKRVAKTFATSEAWASACTYEGPYEDAVVRSLLVLRLLTDTRRGGIVAAPTTSLPEDFGGVRNWDYRYCWLRDAALTLEALLAAGFVEATDLWRDWLIRAIAGDPEDMQIMYAVDGGRELPERELDHLPGYADSKPVRIGNGAVDQRQTDVLGEVMIALEDARTMGLTESERSWAVQRALVENLAEHWDQADNGLWEIRGPLRHFTHSRVMVWAAFDRAISAVEDHGADGPVKHWRELRDRVRAEIMERGFNSDINSFVQHYDTTEVDASLLLIPLVGFLPGDDPKVLGTIERIEQDLMRDGLLLRYRTEAGIDGLPGDEHPFLACSFWLVSAYAKAGRLDDAHRLMQRLVGLCNDVGLLAEEYDVDNDRMVGNFPQAFSHLTLVGAAVELARAEKGAAATTAGTRPA</sequence>
<evidence type="ECO:0000259" key="2">
    <source>
        <dbReference type="Pfam" id="PF19291"/>
    </source>
</evidence>
<accession>A0A542EHV4</accession>
<organism evidence="3 4">
    <name type="scientific">Yimella lutea</name>
    <dbReference type="NCBI Taxonomy" id="587872"/>
    <lineage>
        <taxon>Bacteria</taxon>
        <taxon>Bacillati</taxon>
        <taxon>Actinomycetota</taxon>
        <taxon>Actinomycetes</taxon>
        <taxon>Micrococcales</taxon>
        <taxon>Dermacoccaceae</taxon>
        <taxon>Yimella</taxon>
    </lineage>
</organism>
<evidence type="ECO:0000313" key="4">
    <source>
        <dbReference type="Proteomes" id="UP000320806"/>
    </source>
</evidence>
<dbReference type="EMBL" id="VFMO01000001">
    <property type="protein sequence ID" value="TQJ14927.1"/>
    <property type="molecule type" value="Genomic_DNA"/>
</dbReference>
<dbReference type="Gene3D" id="1.50.10.10">
    <property type="match status" value="1"/>
</dbReference>
<comment type="caution">
    <text evidence="3">The sequence shown here is derived from an EMBL/GenBank/DDBJ whole genome shotgun (WGS) entry which is preliminary data.</text>
</comment>
<dbReference type="Pfam" id="PF19291">
    <property type="entry name" value="TREH_N"/>
    <property type="match status" value="1"/>
</dbReference>
<dbReference type="GO" id="GO:0005975">
    <property type="term" value="P:carbohydrate metabolic process"/>
    <property type="evidence" value="ECO:0007669"/>
    <property type="project" value="InterPro"/>
</dbReference>
<name>A0A542EHV4_9MICO</name>
<gene>
    <name evidence="3" type="ORF">FB459_2443</name>
</gene>
<dbReference type="SUPFAM" id="SSF48208">
    <property type="entry name" value="Six-hairpin glycosidases"/>
    <property type="match status" value="1"/>
</dbReference>
<protein>
    <submittedName>
        <fullName evidence="3">GH15 family glucan-1,4-alpha-glucosidase</fullName>
    </submittedName>
</protein>
<proteinExistence type="predicted"/>
<dbReference type="GO" id="GO:0004553">
    <property type="term" value="F:hydrolase activity, hydrolyzing O-glycosyl compounds"/>
    <property type="evidence" value="ECO:0007669"/>
    <property type="project" value="TreeGrafter"/>
</dbReference>
<dbReference type="InterPro" id="IPR045582">
    <property type="entry name" value="Trehalase-like_N"/>
</dbReference>